<name>A0A2T0Q7Y2_9ACTN</name>
<keyword evidence="3" id="KW-1185">Reference proteome</keyword>
<reference evidence="2 3" key="1">
    <citation type="submission" date="2018-03" db="EMBL/GenBank/DDBJ databases">
        <title>Genomic Encyclopedia of Archaeal and Bacterial Type Strains, Phase II (KMG-II): from individual species to whole genera.</title>
        <authorList>
            <person name="Goeker M."/>
        </authorList>
    </citation>
    <scope>NUCLEOTIDE SEQUENCE [LARGE SCALE GENOMIC DNA]</scope>
    <source>
        <strain evidence="2 3">DSM 45601</strain>
    </source>
</reference>
<evidence type="ECO:0000313" key="2">
    <source>
        <dbReference type="EMBL" id="PRX99892.1"/>
    </source>
</evidence>
<dbReference type="AlphaFoldDB" id="A0A2T0Q7Y2"/>
<evidence type="ECO:0008006" key="4">
    <source>
        <dbReference type="Google" id="ProtNLM"/>
    </source>
</evidence>
<feature type="chain" id="PRO_5039156158" description="Lipoprotein" evidence="1">
    <location>
        <begin position="20"/>
        <end position="311"/>
    </location>
</feature>
<gene>
    <name evidence="2" type="ORF">CLV72_103499</name>
</gene>
<sequence length="311" mass="32357">MRRAASFAAALVLVLAATACQGGEPAVDASAEPEAGGPAWGATPDAGAVTRPGALPEDAPALAALVAEQVAAAGTLRSEVSITIPGQSREDTLTAEVITGEEPVARITIDQYTPEEGAEAEPPATELILAQDVVYALQDQAALELGERPWIRLSREELAAYEAELGPFVAIFDQIFAIAEEARMDASTENLVALVEAGELTEGPVADSSEGAAAQRYEGTAPMAVLGRNSADEAYDTLIEEGVDTVEWTLLLDERGLPLRFDVQVEVETGTRALSSAAYSGWAEPIDIALPPEDEISSLQTLVEDAGEGGG</sequence>
<feature type="signal peptide" evidence="1">
    <location>
        <begin position="1"/>
        <end position="19"/>
    </location>
</feature>
<dbReference type="EMBL" id="PVZC01000003">
    <property type="protein sequence ID" value="PRX99892.1"/>
    <property type="molecule type" value="Genomic_DNA"/>
</dbReference>
<accession>A0A2T0Q7Y2</accession>
<dbReference type="Proteomes" id="UP000237846">
    <property type="component" value="Unassembled WGS sequence"/>
</dbReference>
<comment type="caution">
    <text evidence="2">The sequence shown here is derived from an EMBL/GenBank/DDBJ whole genome shotgun (WGS) entry which is preliminary data.</text>
</comment>
<evidence type="ECO:0000256" key="1">
    <source>
        <dbReference type="SAM" id="SignalP"/>
    </source>
</evidence>
<dbReference type="Gene3D" id="2.50.20.20">
    <property type="match status" value="1"/>
</dbReference>
<evidence type="ECO:0000313" key="3">
    <source>
        <dbReference type="Proteomes" id="UP000237846"/>
    </source>
</evidence>
<keyword evidence="1" id="KW-0732">Signal</keyword>
<dbReference type="OrthoDB" id="3528116at2"/>
<proteinExistence type="predicted"/>
<dbReference type="PROSITE" id="PS51257">
    <property type="entry name" value="PROKAR_LIPOPROTEIN"/>
    <property type="match status" value="1"/>
</dbReference>
<dbReference type="RefSeq" id="WP_146159439.1">
    <property type="nucleotide sequence ID" value="NZ_PVZC01000003.1"/>
</dbReference>
<organism evidence="2 3">
    <name type="scientific">Allonocardiopsis opalescens</name>
    <dbReference type="NCBI Taxonomy" id="1144618"/>
    <lineage>
        <taxon>Bacteria</taxon>
        <taxon>Bacillati</taxon>
        <taxon>Actinomycetota</taxon>
        <taxon>Actinomycetes</taxon>
        <taxon>Streptosporangiales</taxon>
        <taxon>Allonocardiopsis</taxon>
    </lineage>
</organism>
<protein>
    <recommendedName>
        <fullName evidence="4">Lipoprotein</fullName>
    </recommendedName>
</protein>